<dbReference type="Pfam" id="PF02969">
    <property type="entry name" value="TAF"/>
    <property type="match status" value="1"/>
</dbReference>
<evidence type="ECO:0000313" key="8">
    <source>
        <dbReference type="EMBL" id="KAK3923759.1"/>
    </source>
</evidence>
<dbReference type="GO" id="GO:0000124">
    <property type="term" value="C:SAGA complex"/>
    <property type="evidence" value="ECO:0007669"/>
    <property type="project" value="InterPro"/>
</dbReference>
<dbReference type="Pfam" id="PF07571">
    <property type="entry name" value="TAF6_C"/>
    <property type="match status" value="1"/>
</dbReference>
<keyword evidence="5" id="KW-0539">Nucleus</keyword>
<organism evidence="8 9">
    <name type="scientific">Frankliniella fusca</name>
    <dbReference type="NCBI Taxonomy" id="407009"/>
    <lineage>
        <taxon>Eukaryota</taxon>
        <taxon>Metazoa</taxon>
        <taxon>Ecdysozoa</taxon>
        <taxon>Arthropoda</taxon>
        <taxon>Hexapoda</taxon>
        <taxon>Insecta</taxon>
        <taxon>Pterygota</taxon>
        <taxon>Neoptera</taxon>
        <taxon>Paraneoptera</taxon>
        <taxon>Thysanoptera</taxon>
        <taxon>Terebrantia</taxon>
        <taxon>Thripoidea</taxon>
        <taxon>Thripidae</taxon>
        <taxon>Frankliniella</taxon>
    </lineage>
</organism>
<evidence type="ECO:0000313" key="9">
    <source>
        <dbReference type="Proteomes" id="UP001219518"/>
    </source>
</evidence>
<dbReference type="GO" id="GO:0046982">
    <property type="term" value="F:protein heterodimerization activity"/>
    <property type="evidence" value="ECO:0007669"/>
    <property type="project" value="InterPro"/>
</dbReference>
<evidence type="ECO:0000256" key="5">
    <source>
        <dbReference type="ARBA" id="ARBA00023242"/>
    </source>
</evidence>
<accession>A0AAE1HM62</accession>
<sequence>MERGNVPQTKRKIKREPAATANHEVLAKKTLSSRETDDLNGPLGHKDCACIGAESITHIAESIGISSVAEEVAASLAEDVSYKIQEIIHASCTHMRKSKRRKLLTSDIKSALQTSNVNHIFGHMLKEDASFSFVPEADIYFPEDHEIDLIATATNSSAPKIKKPSYVATSYPILQTVNTLPVNGHTFKTEGKSLSFHLKSAMMNGDVKADVTIPPSHNRALYPNSLKKESKLSPDDFMKSSSSLANGPHLTPSTETNPKMNGRVKFSSNHKVREKLKRNSEEELKLSKVQLTFFNVITKSIINGHHYLFQEVLSTLRLNKRANSVSAPLLNFVALSVCHIPRHFGYLSRLLDVIDVLLRNIDICPTHSIAVNRLVNALLAISADQTVLKGKNDFSLRRKAAHLLTRVLLVWGIEEQHVSELLSRVARVLGDGKEKIQSHYGALVIFQSLGKAAIGWLSPLLKCFLPFMDKKYPLTVKPSNNQLEEIRGVLLDVVELLSCDANLYRFKIKASTVQETQAMIQLDSLLYQYCGDAVCARRRVSPPILQQIEGQMKTTEAFPQACFDGNLRPQSSHQFDFRYLSDSFKKQTKCCSLSEVFEETFIVPIARRKDILFKFAGANPVPKDGLRKKVLGKTLLQFNSIQSSQAPAASPQKLVLIGRRNSNKCKQVKRRPSVSLFTVL</sequence>
<dbReference type="GO" id="GO:0051123">
    <property type="term" value="P:RNA polymerase II preinitiation complex assembly"/>
    <property type="evidence" value="ECO:0007669"/>
    <property type="project" value="TreeGrafter"/>
</dbReference>
<dbReference type="InterPro" id="IPR011442">
    <property type="entry name" value="TAF6_C"/>
</dbReference>
<proteinExistence type="inferred from homology"/>
<evidence type="ECO:0000256" key="6">
    <source>
        <dbReference type="SAM" id="MobiDB-lite"/>
    </source>
</evidence>
<feature type="domain" description="TATA box binding protein associated factor (TAF) histone-like fold" evidence="7">
    <location>
        <begin position="49"/>
        <end position="113"/>
    </location>
</feature>
<protein>
    <submittedName>
        <fullName evidence="8">TAF6-like RNA polymerase II p300/CBP-associated factor-associated factor 65 kDa subunit 6L</fullName>
    </submittedName>
</protein>
<keyword evidence="4" id="KW-0804">Transcription</keyword>
<evidence type="ECO:0000256" key="2">
    <source>
        <dbReference type="ARBA" id="ARBA00007688"/>
    </source>
</evidence>
<dbReference type="GO" id="GO:0016251">
    <property type="term" value="F:RNA polymerase II general transcription initiation factor activity"/>
    <property type="evidence" value="ECO:0007669"/>
    <property type="project" value="InterPro"/>
</dbReference>
<reference evidence="8" key="1">
    <citation type="submission" date="2021-07" db="EMBL/GenBank/DDBJ databases">
        <authorList>
            <person name="Catto M.A."/>
            <person name="Jacobson A."/>
            <person name="Kennedy G."/>
            <person name="Labadie P."/>
            <person name="Hunt B.G."/>
            <person name="Srinivasan R."/>
        </authorList>
    </citation>
    <scope>NUCLEOTIDE SEQUENCE</scope>
    <source>
        <strain evidence="8">PL_HMW_Pooled</strain>
        <tissue evidence="8">Head</tissue>
    </source>
</reference>
<evidence type="ECO:0000256" key="3">
    <source>
        <dbReference type="ARBA" id="ARBA00023015"/>
    </source>
</evidence>
<gene>
    <name evidence="8" type="ORF">KUF71_002168</name>
</gene>
<feature type="region of interest" description="Disordered" evidence="6">
    <location>
        <begin position="1"/>
        <end position="39"/>
    </location>
</feature>
<dbReference type="Gene3D" id="1.10.20.10">
    <property type="entry name" value="Histone, subunit A"/>
    <property type="match status" value="1"/>
</dbReference>
<feature type="region of interest" description="Disordered" evidence="6">
    <location>
        <begin position="231"/>
        <end position="269"/>
    </location>
</feature>
<comment type="subcellular location">
    <subcellularLocation>
        <location evidence="1">Nucleus</location>
    </subcellularLocation>
</comment>
<dbReference type="GO" id="GO:0005669">
    <property type="term" value="C:transcription factor TFIID complex"/>
    <property type="evidence" value="ECO:0007669"/>
    <property type="project" value="InterPro"/>
</dbReference>
<evidence type="ECO:0000259" key="7">
    <source>
        <dbReference type="SMART" id="SM00803"/>
    </source>
</evidence>
<keyword evidence="3" id="KW-0805">Transcription regulation</keyword>
<dbReference type="PANTHER" id="PTHR10221:SF22">
    <property type="entry name" value="TAF6-LIKE RNA POLYMERASE II P300_CBP-ASSOCIATED FACTOR-ASSOCIATED FACTOR 65 KDA SUBUNIT 6L"/>
    <property type="match status" value="1"/>
</dbReference>
<dbReference type="InterPro" id="IPR037796">
    <property type="entry name" value="TAF6"/>
</dbReference>
<dbReference type="AlphaFoldDB" id="A0AAE1HM62"/>
<dbReference type="InterPro" id="IPR009072">
    <property type="entry name" value="Histone-fold"/>
</dbReference>
<dbReference type="InterPro" id="IPR004823">
    <property type="entry name" value="TAF_TATA-bd_Histone-like_dom"/>
</dbReference>
<comment type="caution">
    <text evidence="8">The sequence shown here is derived from an EMBL/GenBank/DDBJ whole genome shotgun (WGS) entry which is preliminary data.</text>
</comment>
<dbReference type="SMART" id="SM00803">
    <property type="entry name" value="TAF"/>
    <property type="match status" value="1"/>
</dbReference>
<dbReference type="InterPro" id="IPR046344">
    <property type="entry name" value="TAF6_C_sf"/>
</dbReference>
<dbReference type="GO" id="GO:0003713">
    <property type="term" value="F:transcription coactivator activity"/>
    <property type="evidence" value="ECO:0007669"/>
    <property type="project" value="TreeGrafter"/>
</dbReference>
<comment type="similarity">
    <text evidence="2">Belongs to the TAF6 family.</text>
</comment>
<evidence type="ECO:0000256" key="4">
    <source>
        <dbReference type="ARBA" id="ARBA00023163"/>
    </source>
</evidence>
<dbReference type="Gene3D" id="1.25.40.770">
    <property type="entry name" value="TAF6, C-terminal HEAT repeat domain"/>
    <property type="match status" value="1"/>
</dbReference>
<evidence type="ECO:0000256" key="1">
    <source>
        <dbReference type="ARBA" id="ARBA00004123"/>
    </source>
</evidence>
<dbReference type="Proteomes" id="UP001219518">
    <property type="component" value="Unassembled WGS sequence"/>
</dbReference>
<dbReference type="SUPFAM" id="SSF47113">
    <property type="entry name" value="Histone-fold"/>
    <property type="match status" value="1"/>
</dbReference>
<feature type="compositionally biased region" description="Polar residues" evidence="6">
    <location>
        <begin position="239"/>
        <end position="259"/>
    </location>
</feature>
<dbReference type="CDD" id="cd22932">
    <property type="entry name" value="HFD_TAF6L"/>
    <property type="match status" value="1"/>
</dbReference>
<dbReference type="PANTHER" id="PTHR10221">
    <property type="entry name" value="TRANSCRIPTION INITIATION FACTOR TFIID SUBUNIT 6"/>
    <property type="match status" value="1"/>
</dbReference>
<dbReference type="GO" id="GO:0046695">
    <property type="term" value="C:SLIK (SAGA-like) complex"/>
    <property type="evidence" value="ECO:0007669"/>
    <property type="project" value="InterPro"/>
</dbReference>
<keyword evidence="9" id="KW-1185">Reference proteome</keyword>
<dbReference type="EMBL" id="JAHWGI010001149">
    <property type="protein sequence ID" value="KAK3923759.1"/>
    <property type="molecule type" value="Genomic_DNA"/>
</dbReference>
<reference evidence="8" key="2">
    <citation type="journal article" date="2023" name="BMC Genomics">
        <title>Pest status, molecular evolution, and epigenetic factors derived from the genome assembly of Frankliniella fusca, a thysanopteran phytovirus vector.</title>
        <authorList>
            <person name="Catto M.A."/>
            <person name="Labadie P.E."/>
            <person name="Jacobson A.L."/>
            <person name="Kennedy G.G."/>
            <person name="Srinivasan R."/>
            <person name="Hunt B.G."/>
        </authorList>
    </citation>
    <scope>NUCLEOTIDE SEQUENCE</scope>
    <source>
        <strain evidence="8">PL_HMW_Pooled</strain>
    </source>
</reference>
<name>A0AAE1HM62_9NEOP</name>